<dbReference type="PANTHER" id="PTHR43630:SF2">
    <property type="entry name" value="GLYCOSYLTRANSFERASE"/>
    <property type="match status" value="1"/>
</dbReference>
<dbReference type="PANTHER" id="PTHR43630">
    <property type="entry name" value="POLY-BETA-1,6-N-ACETYL-D-GLUCOSAMINE SYNTHASE"/>
    <property type="match status" value="1"/>
</dbReference>
<sequence length="506" mass="56973">MPSDRHPRSRRHPATGTAVAILDRDSWDGDTDNLVVVDPDARLVLFIPRDLWCPQLGDRVNAAWRLGGAAGLKAALAEHGVTIDGGLCLRRSASVRFLERVSVTVPVDRPLVFRYPLAPEERLRDGAKLVRFDPPRELLEGERLHQWLGARSLPDRHGSDLSRIPRQVILLRRLVEEGAPFAEMLDNGELLRSWGDGVIDTLRGVGPDWTFEILGGVHDALIDGKMVLVRDPSPAPVRLARAPLRRLRWGRARAMTARRRLRLIAVLAVRDEAAHLPSWLTNVAAQVDAIVALDDGSRDGSAEILRSHSSVAEVLANPIDRPRWDEVGNHHALVACALRHGAEWIVALDADERLERRFRDRVERAIRRGRARGIEAFALPVLDLWDSPHAFRVDGHWGSRRVPRLFRARADHDFDERPLHAAKAPLQARRRGEFPKAGARIYHLGMLSREDRTARRARYEALDPDRHWQPIGYAHLTDETGLRLRRVRALRAFAPLPGDGPATRPR</sequence>
<dbReference type="InterPro" id="IPR029044">
    <property type="entry name" value="Nucleotide-diphossugar_trans"/>
</dbReference>
<dbReference type="Gene3D" id="3.40.630.190">
    <property type="entry name" value="LCP protein"/>
    <property type="match status" value="1"/>
</dbReference>
<accession>A0A6J7H415</accession>
<evidence type="ECO:0000313" key="1">
    <source>
        <dbReference type="EMBL" id="CAB4913808.1"/>
    </source>
</evidence>
<protein>
    <submittedName>
        <fullName evidence="1">Unannotated protein</fullName>
    </submittedName>
</protein>
<dbReference type="Pfam" id="PF13704">
    <property type="entry name" value="Glyco_tranf_2_4"/>
    <property type="match status" value="1"/>
</dbReference>
<name>A0A6J7H415_9ZZZZ</name>
<gene>
    <name evidence="1" type="ORF">UFOPK3674_00095</name>
</gene>
<dbReference type="SUPFAM" id="SSF53448">
    <property type="entry name" value="Nucleotide-diphospho-sugar transferases"/>
    <property type="match status" value="1"/>
</dbReference>
<dbReference type="Gene3D" id="3.90.550.10">
    <property type="entry name" value="Spore Coat Polysaccharide Biosynthesis Protein SpsA, Chain A"/>
    <property type="match status" value="1"/>
</dbReference>
<organism evidence="1">
    <name type="scientific">freshwater metagenome</name>
    <dbReference type="NCBI Taxonomy" id="449393"/>
    <lineage>
        <taxon>unclassified sequences</taxon>
        <taxon>metagenomes</taxon>
        <taxon>ecological metagenomes</taxon>
    </lineage>
</organism>
<dbReference type="AlphaFoldDB" id="A0A6J7H415"/>
<reference evidence="1" key="1">
    <citation type="submission" date="2020-05" db="EMBL/GenBank/DDBJ databases">
        <authorList>
            <person name="Chiriac C."/>
            <person name="Salcher M."/>
            <person name="Ghai R."/>
            <person name="Kavagutti S V."/>
        </authorList>
    </citation>
    <scope>NUCLEOTIDE SEQUENCE</scope>
</reference>
<proteinExistence type="predicted"/>
<dbReference type="EMBL" id="CAFBMX010000001">
    <property type="protein sequence ID" value="CAB4913808.1"/>
    <property type="molecule type" value="Genomic_DNA"/>
</dbReference>